<dbReference type="AlphaFoldDB" id="A0AAW6T414"/>
<gene>
    <name evidence="2" type="ORF">P5X88_25600</name>
</gene>
<feature type="domain" description="DnaA N-terminal" evidence="1">
    <location>
        <begin position="5"/>
        <end position="66"/>
    </location>
</feature>
<dbReference type="Pfam" id="PF11638">
    <property type="entry name" value="DnaA_N"/>
    <property type="match status" value="1"/>
</dbReference>
<accession>A0AAW6T414</accession>
<evidence type="ECO:0000313" key="2">
    <source>
        <dbReference type="EMBL" id="MDH5164312.1"/>
    </source>
</evidence>
<dbReference type="Gene3D" id="3.30.300.180">
    <property type="match status" value="1"/>
</dbReference>
<proteinExistence type="predicted"/>
<dbReference type="RefSeq" id="WP_280618986.1">
    <property type="nucleotide sequence ID" value="NZ_JAROYP010000028.1"/>
</dbReference>
<dbReference type="EMBL" id="JAROYP010000028">
    <property type="protein sequence ID" value="MDH5164312.1"/>
    <property type="molecule type" value="Genomic_DNA"/>
</dbReference>
<reference evidence="2" key="1">
    <citation type="submission" date="2023-03" db="EMBL/GenBank/DDBJ databases">
        <title>Bacterial isolates from washroom surfaces on a university campus.</title>
        <authorList>
            <person name="Holman D.B."/>
            <person name="Gzyl K.E."/>
            <person name="Taheri A.E."/>
        </authorList>
    </citation>
    <scope>NUCLEOTIDE SEQUENCE</scope>
    <source>
        <strain evidence="2">RD03</strain>
    </source>
</reference>
<evidence type="ECO:0000313" key="3">
    <source>
        <dbReference type="Proteomes" id="UP001159179"/>
    </source>
</evidence>
<name>A0AAW6T414_9BACI</name>
<dbReference type="InterPro" id="IPR024633">
    <property type="entry name" value="DnaA_N_dom"/>
</dbReference>
<organism evidence="2 3">
    <name type="scientific">Heyndrickxia oleronia</name>
    <dbReference type="NCBI Taxonomy" id="38875"/>
    <lineage>
        <taxon>Bacteria</taxon>
        <taxon>Bacillati</taxon>
        <taxon>Bacillota</taxon>
        <taxon>Bacilli</taxon>
        <taxon>Bacillales</taxon>
        <taxon>Bacillaceae</taxon>
        <taxon>Heyndrickxia</taxon>
    </lineage>
</organism>
<dbReference type="Proteomes" id="UP001159179">
    <property type="component" value="Unassembled WGS sequence"/>
</dbReference>
<dbReference type="InterPro" id="IPR038454">
    <property type="entry name" value="DnaA_N_sf"/>
</dbReference>
<evidence type="ECO:0000259" key="1">
    <source>
        <dbReference type="Pfam" id="PF11638"/>
    </source>
</evidence>
<protein>
    <submittedName>
        <fullName evidence="2">DnaA N-terminal domain-containing protein</fullName>
    </submittedName>
</protein>
<comment type="caution">
    <text evidence="2">The sequence shown here is derived from an EMBL/GenBank/DDBJ whole genome shotgun (WGS) entry which is preliminary data.</text>
</comment>
<sequence>MENDALWQEVMEELKLSIEPNALKTWFKHARIHRIDKSEMVIYATNEFAADWMRKHFLQDVKSAVKKVLPTIDKVKISYEENSQEQKGV</sequence>